<evidence type="ECO:0000313" key="4">
    <source>
        <dbReference type="Proteomes" id="UP000606974"/>
    </source>
</evidence>
<feature type="compositionally biased region" description="Polar residues" evidence="2">
    <location>
        <begin position="361"/>
        <end position="377"/>
    </location>
</feature>
<feature type="coiled-coil region" evidence="1">
    <location>
        <begin position="62"/>
        <end position="96"/>
    </location>
</feature>
<dbReference type="OrthoDB" id="5419928at2759"/>
<name>A0A8H7E0P6_9EURO</name>
<feature type="region of interest" description="Disordered" evidence="2">
    <location>
        <begin position="308"/>
        <end position="473"/>
    </location>
</feature>
<proteinExistence type="predicted"/>
<keyword evidence="4" id="KW-1185">Reference proteome</keyword>
<evidence type="ECO:0000256" key="2">
    <source>
        <dbReference type="SAM" id="MobiDB-lite"/>
    </source>
</evidence>
<sequence>MEYQDYELQGYEGLKKKLEETQEKVASRRKVLVEAGISAFEGIQELGFATYCGLAMEWGGEEVKAEKKEKLAERKLRLAERKLRLAEKRLKTAESDNLGEMVERELWVGLFLKELESAQIRLNEVQPLAEDAKRILDPHTAWVRAKMDELAKRRDEDIEEAETAELESRIKEQHRLLSKASEARKTHDRAKEEMQFAEEGHKAARSDNFGEIVERAALIKVIQEEVRSAETQFEEAKASAEKTNIKAYLMCGLNTVSVSKEKIKRHDVLLKWIEQQRREIVSGCTDVKNEGGQRSSKRAGLRALRNHFATEASKPNKLLKANGRQQKRSTARSVLSPVDPTKVSKAPRSHRSPYQKMSGLCNGSQAAETASSNSNTPKPRRKQEFKAKDAMPPSLRPIHSSRVSKPGDKRPARRGRNGTKLPPTTGTHRTIRKDDLGTSSTPSAGRKVRQHSAKVSPRRSTRISKQPGRFRPA</sequence>
<dbReference type="Proteomes" id="UP000606974">
    <property type="component" value="Unassembled WGS sequence"/>
</dbReference>
<protein>
    <submittedName>
        <fullName evidence="3">Uncharacterized protein</fullName>
    </submittedName>
</protein>
<organism evidence="3 4">
    <name type="scientific">Endocarpon pusillum</name>
    <dbReference type="NCBI Taxonomy" id="364733"/>
    <lineage>
        <taxon>Eukaryota</taxon>
        <taxon>Fungi</taxon>
        <taxon>Dikarya</taxon>
        <taxon>Ascomycota</taxon>
        <taxon>Pezizomycotina</taxon>
        <taxon>Eurotiomycetes</taxon>
        <taxon>Chaetothyriomycetidae</taxon>
        <taxon>Verrucariales</taxon>
        <taxon>Verrucariaceae</taxon>
        <taxon>Endocarpon</taxon>
    </lineage>
</organism>
<comment type="caution">
    <text evidence="3">The sequence shown here is derived from an EMBL/GenBank/DDBJ whole genome shotgun (WGS) entry which is preliminary data.</text>
</comment>
<feature type="region of interest" description="Disordered" evidence="2">
    <location>
        <begin position="177"/>
        <end position="201"/>
    </location>
</feature>
<evidence type="ECO:0000313" key="3">
    <source>
        <dbReference type="EMBL" id="KAF7506289.1"/>
    </source>
</evidence>
<accession>A0A8H7E0P6</accession>
<dbReference type="EMBL" id="JAACFV010000089">
    <property type="protein sequence ID" value="KAF7506289.1"/>
    <property type="molecule type" value="Genomic_DNA"/>
</dbReference>
<feature type="compositionally biased region" description="Basic residues" evidence="2">
    <location>
        <begin position="446"/>
        <end position="462"/>
    </location>
</feature>
<evidence type="ECO:0000256" key="1">
    <source>
        <dbReference type="SAM" id="Coils"/>
    </source>
</evidence>
<gene>
    <name evidence="3" type="ORF">GJ744_011862</name>
</gene>
<keyword evidence="1" id="KW-0175">Coiled coil</keyword>
<dbReference type="AlphaFoldDB" id="A0A8H7E0P6"/>
<reference evidence="3" key="1">
    <citation type="submission" date="2020-02" db="EMBL/GenBank/DDBJ databases">
        <authorList>
            <person name="Palmer J.M."/>
        </authorList>
    </citation>
    <scope>NUCLEOTIDE SEQUENCE</scope>
    <source>
        <strain evidence="3">EPUS1.4</strain>
        <tissue evidence="3">Thallus</tissue>
    </source>
</reference>